<evidence type="ECO:0000313" key="2">
    <source>
        <dbReference type="EMBL" id="KKM15414.1"/>
    </source>
</evidence>
<feature type="transmembrane region" description="Helical" evidence="1">
    <location>
        <begin position="44"/>
        <end position="64"/>
    </location>
</feature>
<organism evidence="2">
    <name type="scientific">marine sediment metagenome</name>
    <dbReference type="NCBI Taxonomy" id="412755"/>
    <lineage>
        <taxon>unclassified sequences</taxon>
        <taxon>metagenomes</taxon>
        <taxon>ecological metagenomes</taxon>
    </lineage>
</organism>
<reference evidence="2" key="1">
    <citation type="journal article" date="2015" name="Nature">
        <title>Complex archaea that bridge the gap between prokaryotes and eukaryotes.</title>
        <authorList>
            <person name="Spang A."/>
            <person name="Saw J.H."/>
            <person name="Jorgensen S.L."/>
            <person name="Zaremba-Niedzwiedzka K."/>
            <person name="Martijn J."/>
            <person name="Lind A.E."/>
            <person name="van Eijk R."/>
            <person name="Schleper C."/>
            <person name="Guy L."/>
            <person name="Ettema T.J."/>
        </authorList>
    </citation>
    <scope>NUCLEOTIDE SEQUENCE</scope>
</reference>
<keyword evidence="1" id="KW-0812">Transmembrane</keyword>
<keyword evidence="1" id="KW-0472">Membrane</keyword>
<comment type="caution">
    <text evidence="2">The sequence shown here is derived from an EMBL/GenBank/DDBJ whole genome shotgun (WGS) entry which is preliminary data.</text>
</comment>
<dbReference type="EMBL" id="LAZR01014913">
    <property type="protein sequence ID" value="KKM15414.1"/>
    <property type="molecule type" value="Genomic_DNA"/>
</dbReference>
<accession>A0A0F9I6X4</accession>
<dbReference type="AlphaFoldDB" id="A0A0F9I6X4"/>
<proteinExistence type="predicted"/>
<sequence length="146" mass="17060">MKIQQFIGRQLARLKAGQSLYSIIIQTITALGIIKMALPGIDFWTLGLLFPIAILGALMIGFFMDKSDVITADHMKTIEMTHRYLNTADFKTNEFRMVQMRAFFEWMKAIQNNEPMDFDKLNKEYNKFIKKWNPPKENKGSKYLEI</sequence>
<gene>
    <name evidence="2" type="ORF">LCGC14_1696320</name>
</gene>
<feature type="transmembrane region" description="Helical" evidence="1">
    <location>
        <begin position="20"/>
        <end position="38"/>
    </location>
</feature>
<keyword evidence="1" id="KW-1133">Transmembrane helix</keyword>
<name>A0A0F9I6X4_9ZZZZ</name>
<protein>
    <submittedName>
        <fullName evidence="2">Uncharacterized protein</fullName>
    </submittedName>
</protein>
<evidence type="ECO:0000256" key="1">
    <source>
        <dbReference type="SAM" id="Phobius"/>
    </source>
</evidence>